<dbReference type="InterPro" id="IPR028971">
    <property type="entry name" value="NAD-GDH_cat"/>
</dbReference>
<keyword evidence="5" id="KW-1185">Reference proteome</keyword>
<feature type="region of interest" description="Disordered" evidence="1">
    <location>
        <begin position="1"/>
        <end position="25"/>
    </location>
</feature>
<dbReference type="Pfam" id="PF05088">
    <property type="entry name" value="Bac_GDH_CD"/>
    <property type="match status" value="1"/>
</dbReference>
<dbReference type="Pfam" id="PF21074">
    <property type="entry name" value="GDH_C"/>
    <property type="match status" value="1"/>
</dbReference>
<evidence type="ECO:0000313" key="5">
    <source>
        <dbReference type="Proteomes" id="UP001190466"/>
    </source>
</evidence>
<dbReference type="Pfam" id="PF21078">
    <property type="entry name" value="GDH_HM3"/>
    <property type="match status" value="1"/>
</dbReference>
<feature type="domain" description="NAD-specific glutamate dehydrogenase C-terminal" evidence="3">
    <location>
        <begin position="759"/>
        <end position="1094"/>
    </location>
</feature>
<dbReference type="SUPFAM" id="SSF51735">
    <property type="entry name" value="NAD(P)-binding Rossmann-fold domains"/>
    <property type="match status" value="1"/>
</dbReference>
<evidence type="ECO:0000259" key="2">
    <source>
        <dbReference type="Pfam" id="PF05088"/>
    </source>
</evidence>
<protein>
    <submittedName>
        <fullName evidence="4">NAD-glutamate dehydrogenase</fullName>
    </submittedName>
</protein>
<dbReference type="InterPro" id="IPR007780">
    <property type="entry name" value="NAD_Glu_DH_bac"/>
</dbReference>
<dbReference type="InterPro" id="IPR036291">
    <property type="entry name" value="NAD(P)-bd_dom_sf"/>
</dbReference>
<reference evidence="4 5" key="1">
    <citation type="submission" date="2023-08" db="EMBL/GenBank/DDBJ databases">
        <authorList>
            <person name="Folkvardsen B D."/>
            <person name="Norman A."/>
        </authorList>
    </citation>
    <scope>NUCLEOTIDE SEQUENCE [LARGE SCALE GENOMIC DNA]</scope>
    <source>
        <strain evidence="4 5">Mu0050</strain>
    </source>
</reference>
<organism evidence="4 5">
    <name type="scientific">[Mycobacterium] wendilense</name>
    <dbReference type="NCBI Taxonomy" id="3064284"/>
    <lineage>
        <taxon>Bacteria</taxon>
        <taxon>Bacillati</taxon>
        <taxon>Actinomycetota</taxon>
        <taxon>Actinomycetes</taxon>
        <taxon>Mycobacteriales</taxon>
        <taxon>Mycobacteriaceae</taxon>
        <taxon>Mycolicibacter</taxon>
    </lineage>
</organism>
<dbReference type="EMBL" id="OY726395">
    <property type="protein sequence ID" value="CAJ1585881.1"/>
    <property type="molecule type" value="Genomic_DNA"/>
</dbReference>
<dbReference type="InterPro" id="IPR046346">
    <property type="entry name" value="Aminoacid_DH-like_N_sf"/>
</dbReference>
<evidence type="ECO:0000259" key="3">
    <source>
        <dbReference type="Pfam" id="PF21074"/>
    </source>
</evidence>
<dbReference type="Proteomes" id="UP001190466">
    <property type="component" value="Chromosome"/>
</dbReference>
<proteinExistence type="predicted"/>
<dbReference type="SUPFAM" id="SSF53223">
    <property type="entry name" value="Aminoacid dehydrogenase-like, N-terminal domain"/>
    <property type="match status" value="1"/>
</dbReference>
<accession>A0ABN9P7N2</accession>
<dbReference type="PANTHER" id="PTHR43403:SF1">
    <property type="entry name" value="NAD-SPECIFIC GLUTAMATE DEHYDROGENASE"/>
    <property type="match status" value="1"/>
</dbReference>
<feature type="compositionally biased region" description="Polar residues" evidence="1">
    <location>
        <begin position="1"/>
        <end position="15"/>
    </location>
</feature>
<gene>
    <name evidence="4" type="ORF">MU0050_003964</name>
</gene>
<evidence type="ECO:0000313" key="4">
    <source>
        <dbReference type="EMBL" id="CAJ1585881.1"/>
    </source>
</evidence>
<dbReference type="InterPro" id="IPR049056">
    <property type="entry name" value="NAD_Glu_DH_HM3"/>
</dbReference>
<dbReference type="Gene3D" id="3.40.50.720">
    <property type="entry name" value="NAD(P)-binding Rossmann-like Domain"/>
    <property type="match status" value="1"/>
</dbReference>
<dbReference type="InterPro" id="IPR048381">
    <property type="entry name" value="GDH_C"/>
</dbReference>
<name>A0ABN9P7N2_9MYCO</name>
<evidence type="ECO:0000256" key="1">
    <source>
        <dbReference type="SAM" id="MobiDB-lite"/>
    </source>
</evidence>
<dbReference type="RefSeq" id="WP_316511969.1">
    <property type="nucleotide sequence ID" value="NZ_OY726395.1"/>
</dbReference>
<dbReference type="PANTHER" id="PTHR43403">
    <property type="entry name" value="NAD-SPECIFIC GLUTAMATE DEHYDROGENASE"/>
    <property type="match status" value="1"/>
</dbReference>
<sequence>MDTAAATQEQRQSQALREHSPCVPSAPSVRGDEVRFLLAEHHNDDAVATGRIVVEAEEPVPLRRILPLLESLDIEALEEHAVVSTRTDGTRWYSYEFTVVPGVTAREALFDPNNAAVITDAFHAMWSGLADADDFNSLILAAGLSWQQVAVLRALGRYLGQTRLPYAQNRIQKILLDHLAATQALIELFNARFSNPDLAHDDPARLARIGVAQEQVDQQIKQVVSLDADRTLRAYALVIQALIRTNAFTENVLTESRPWLAFKLLPRGIEELPHPRPKFEIFVHSTTIEGVHMRFGSVARGGVRWSDRVDDYRTEVLGLTKAQTVKNAVIVPVGAKGVFVLKPLPRQLVGSGPSGIEAGKVGYRQFISGLLDLTDNVNHDGETVPPTDVVCHDAPDPYLVVAADKGTAKFSDIANDIAMERGFWLGDAFASGGSTGYDHKALGITARGAWISASEHLRELGIDVTRDDFTAVGIGDMSGDVFGNGMLRSSRLGLVAAFDHRHIFCDPTPERAAAFTERQRLYHLNASSWDDYDKALISAGGGVWSRDRKTIPVSPQMRSALGMPDDVDAVTPDALIRAILCAPVDLLWNGGVGTYIKASSEQNSEIGDKFNDLVRVSAADVRARCITEGGNLGVSPQGRIEFARCGGLIISDAIDNAAGVDCSDREVNIKIVLNSLPNGALSQQRRIELLASMTDEVSSLVLDNNRDHIAVLGCARYDADRFVRVHADMVSDLEARRGLRRDLENLPTPDQFDDLEAEGKGLSSPQLATLLAHVKLDLKHELNNGVLFDDDYFAPMLLDYFPSQLRETFGATVHNHPLRREIITTVAVNRLVSLGGLTFAYRLSDDSGATAEDVIRAFCIAADVFDIVRLISAIRSAGLSTRLTHELSVEARRLLDRAARWLLNQRHQPLDIVGEVARFTPIVTGLRPRIGELLQGREADAVAASISKYQLHGVPNDIARTLAESLYWFSTLDIADAVHAEPTHVPIALAGTYFALSDHLGIDQLLHSISALPREDRWHAQARLALREDLYQSLKTLTLDVVRSNQHGQPWDHIRAWETRNRSSLERSQRALARLQADAPNNLAALSVAATHIRRMTTASD</sequence>
<feature type="domain" description="NAD-glutamate dehydrogenase catalytic" evidence="2">
    <location>
        <begin position="216"/>
        <end position="712"/>
    </location>
</feature>